<dbReference type="Pfam" id="PF00497">
    <property type="entry name" value="SBP_bac_3"/>
    <property type="match status" value="1"/>
</dbReference>
<evidence type="ECO:0000256" key="13">
    <source>
        <dbReference type="PIRNR" id="PIRNR037090"/>
    </source>
</evidence>
<dbReference type="SUPFAM" id="SSF53850">
    <property type="entry name" value="Periplasmic binding protein-like II"/>
    <property type="match status" value="1"/>
</dbReference>
<evidence type="ECO:0000256" key="11">
    <source>
        <dbReference type="ARBA" id="ARBA00023286"/>
    </source>
</evidence>
<evidence type="ECO:0000313" key="16">
    <source>
        <dbReference type="EMBL" id="KAK4492161.1"/>
    </source>
</evidence>
<dbReference type="InterPro" id="IPR001828">
    <property type="entry name" value="ANF_lig-bd_rcpt"/>
</dbReference>
<organism evidence="16 17">
    <name type="scientific">Penstemon davidsonii</name>
    <dbReference type="NCBI Taxonomy" id="160366"/>
    <lineage>
        <taxon>Eukaryota</taxon>
        <taxon>Viridiplantae</taxon>
        <taxon>Streptophyta</taxon>
        <taxon>Embryophyta</taxon>
        <taxon>Tracheophyta</taxon>
        <taxon>Spermatophyta</taxon>
        <taxon>Magnoliopsida</taxon>
        <taxon>eudicotyledons</taxon>
        <taxon>Gunneridae</taxon>
        <taxon>Pentapetalae</taxon>
        <taxon>asterids</taxon>
        <taxon>lamiids</taxon>
        <taxon>Lamiales</taxon>
        <taxon>Plantaginaceae</taxon>
        <taxon>Cheloneae</taxon>
        <taxon>Penstemon</taxon>
    </lineage>
</organism>
<dbReference type="InterPro" id="IPR044440">
    <property type="entry name" value="GABAb_receptor_plant_PBP1"/>
</dbReference>
<evidence type="ECO:0000256" key="4">
    <source>
        <dbReference type="ARBA" id="ARBA00022692"/>
    </source>
</evidence>
<evidence type="ECO:0000256" key="10">
    <source>
        <dbReference type="ARBA" id="ARBA00023180"/>
    </source>
</evidence>
<dbReference type="PANTHER" id="PTHR34836:SF6">
    <property type="entry name" value="PERIPLASMIC BINDING PROTEIN-LIKE I"/>
    <property type="match status" value="1"/>
</dbReference>
<dbReference type="InterPro" id="IPR015683">
    <property type="entry name" value="Ionotropic_Glu_rcpt"/>
</dbReference>
<protein>
    <recommendedName>
        <fullName evidence="13">Glutamate receptor</fullName>
    </recommendedName>
</protein>
<name>A0ABR0DTF7_9LAMI</name>
<dbReference type="Gene3D" id="1.10.287.70">
    <property type="match status" value="1"/>
</dbReference>
<dbReference type="InterPro" id="IPR028082">
    <property type="entry name" value="Peripla_BP_I"/>
</dbReference>
<dbReference type="PIRSF" id="PIRSF037090">
    <property type="entry name" value="Iontro_Glu-like_rcpt_pln"/>
    <property type="match status" value="1"/>
</dbReference>
<dbReference type="Gene3D" id="3.40.50.2300">
    <property type="match status" value="2"/>
</dbReference>
<comment type="similarity">
    <text evidence="2 13">Belongs to the glutamate-gated ion channel (TC 1.A.10.1) family.</text>
</comment>
<evidence type="ECO:0000256" key="7">
    <source>
        <dbReference type="ARBA" id="ARBA00023065"/>
    </source>
</evidence>
<keyword evidence="17" id="KW-1185">Reference proteome</keyword>
<keyword evidence="4 14" id="KW-0812">Transmembrane</keyword>
<gene>
    <name evidence="16" type="ORF">RD792_002958</name>
</gene>
<evidence type="ECO:0000256" key="2">
    <source>
        <dbReference type="ARBA" id="ARBA00008685"/>
    </source>
</evidence>
<evidence type="ECO:0000313" key="17">
    <source>
        <dbReference type="Proteomes" id="UP001291926"/>
    </source>
</evidence>
<evidence type="ECO:0000256" key="1">
    <source>
        <dbReference type="ARBA" id="ARBA00004141"/>
    </source>
</evidence>
<keyword evidence="9 13" id="KW-0675">Receptor</keyword>
<comment type="caution">
    <text evidence="16">The sequence shown here is derived from an EMBL/GenBank/DDBJ whole genome shotgun (WGS) entry which is preliminary data.</text>
</comment>
<evidence type="ECO:0000256" key="8">
    <source>
        <dbReference type="ARBA" id="ARBA00023136"/>
    </source>
</evidence>
<evidence type="ECO:0000256" key="3">
    <source>
        <dbReference type="ARBA" id="ARBA00022448"/>
    </source>
</evidence>
<dbReference type="CDD" id="cd13686">
    <property type="entry name" value="GluR_Plant"/>
    <property type="match status" value="1"/>
</dbReference>
<dbReference type="SUPFAM" id="SSF53822">
    <property type="entry name" value="Periplasmic binding protein-like I"/>
    <property type="match status" value="1"/>
</dbReference>
<feature type="transmembrane region" description="Helical" evidence="14">
    <location>
        <begin position="20"/>
        <end position="36"/>
    </location>
</feature>
<keyword evidence="7 13" id="KW-0406">Ion transport</keyword>
<dbReference type="InterPro" id="IPR017103">
    <property type="entry name" value="Iontropic_Glu_rcpt_pln"/>
</dbReference>
<feature type="transmembrane region" description="Helical" evidence="14">
    <location>
        <begin position="794"/>
        <end position="817"/>
    </location>
</feature>
<keyword evidence="10" id="KW-0325">Glycoprotein</keyword>
<evidence type="ECO:0000256" key="12">
    <source>
        <dbReference type="ARBA" id="ARBA00023303"/>
    </source>
</evidence>
<keyword evidence="6 14" id="KW-1133">Transmembrane helix</keyword>
<keyword evidence="8 13" id="KW-0472">Membrane</keyword>
<dbReference type="Gene3D" id="3.40.190.10">
    <property type="entry name" value="Periplasmic binding protein-like II"/>
    <property type="match status" value="3"/>
</dbReference>
<keyword evidence="3 13" id="KW-0813">Transport</keyword>
<sequence>MAELNSKTEPRLGKLPVMKIFPIIVYLLLFGFRGRYANEVNDSHQKHAESQHNFREKDIINIGVIVDMGSWLGKVVSSCITMAIMDFYNVNSQYKTRIVLHMRDSRGDSLHSIAAALDLLEIIKVHAMIVPIISNKELFIARLGDKANVPLLSLSSLSSSDEHPFFLQVAGDETTQFRAIAALIESFKWKRCVILYEDTADARQIQPYLYNILQKNHMVVIYQTAISVRATNDQIVDELHKLVNNSSSIFIVHMSPSLTSRVFLNAKRLGMMNKGFAWILTSKTMDFLDSQDSSVYELMQGALGFKSYIYGSSKLQTFKLRWRKEFHLTESNMEIRDLNVYGIWAYDAVWALAQAIERAGLKPSRPGVPGNLLDLGHLRVSDSGVALLNQISSHKFIGLAGEFELLNRKLVHETYEIVNVIGKGQRRVGFWTSASGLNKEIYPSNRFSSNNAFETIIWPGISITTPASQLVQISGKSLRVGIPRVGTPEMVSWHYDQQTNVSISDGFCMEVFRAAFDWLQYNISFDYIPFDNGSYNDLLYQVFLQNYDVAVGDITILSNRSAYVDFSLPFTDMGVGMVAKLDRKDPLFFLKPLDPDLWIASACLFVFTGTVVWLIERPTNPEFQGTPAEQVGTILCYTANLSSLLTVQKFKLTKSDYIGSANPLVRGLTVSNLNFGDDRLKPYQRVNDYDDALRKGSNNGGVGVIIDEIPYIKIFLAKYPHDYTIIETTMNTNGFGFAFQKGSPLVQEVSRAIAGLREEGKLLEMEKKWFTRRPPMLYQETQQPMANTLSFENFSGLFLISGITKSIAILFLLMPFLSRRFYVFRLMQTWRVLVMLRPFALRRVNVPGGLGRRR</sequence>
<evidence type="ECO:0000256" key="6">
    <source>
        <dbReference type="ARBA" id="ARBA00022989"/>
    </source>
</evidence>
<comment type="function">
    <text evidence="13">Glutamate-gated receptor that probably acts as non-selective cation channel.</text>
</comment>
<dbReference type="EMBL" id="JAYDYQ010001087">
    <property type="protein sequence ID" value="KAK4492161.1"/>
    <property type="molecule type" value="Genomic_DNA"/>
</dbReference>
<dbReference type="SMART" id="SM00079">
    <property type="entry name" value="PBPe"/>
    <property type="match status" value="1"/>
</dbReference>
<dbReference type="InterPro" id="IPR001638">
    <property type="entry name" value="Solute-binding_3/MltF_N"/>
</dbReference>
<evidence type="ECO:0000256" key="14">
    <source>
        <dbReference type="SAM" id="Phobius"/>
    </source>
</evidence>
<keyword evidence="11 13" id="KW-1071">Ligand-gated ion channel</keyword>
<dbReference type="PANTHER" id="PTHR34836">
    <property type="entry name" value="OS06G0188250 PROTEIN"/>
    <property type="match status" value="1"/>
</dbReference>
<dbReference type="CDD" id="cd19990">
    <property type="entry name" value="PBP1_GABAb_receptor_plant"/>
    <property type="match status" value="1"/>
</dbReference>
<evidence type="ECO:0000256" key="9">
    <source>
        <dbReference type="ARBA" id="ARBA00023170"/>
    </source>
</evidence>
<keyword evidence="12 13" id="KW-0407">Ion channel</keyword>
<dbReference type="InterPro" id="IPR001320">
    <property type="entry name" value="Iontro_rcpt_C"/>
</dbReference>
<proteinExistence type="inferred from homology"/>
<comment type="subcellular location">
    <subcellularLocation>
        <location evidence="1">Membrane</location>
        <topology evidence="1">Multi-pass membrane protein</topology>
    </subcellularLocation>
</comment>
<accession>A0ABR0DTF7</accession>
<evidence type="ECO:0000256" key="5">
    <source>
        <dbReference type="ARBA" id="ARBA00022729"/>
    </source>
</evidence>
<keyword evidence="5" id="KW-0732">Signal</keyword>
<dbReference type="Proteomes" id="UP001291926">
    <property type="component" value="Unassembled WGS sequence"/>
</dbReference>
<evidence type="ECO:0000259" key="15">
    <source>
        <dbReference type="SMART" id="SM00079"/>
    </source>
</evidence>
<feature type="domain" description="Ionotropic glutamate receptor C-terminal" evidence="15">
    <location>
        <begin position="477"/>
        <end position="772"/>
    </location>
</feature>
<dbReference type="Pfam" id="PF01094">
    <property type="entry name" value="ANF_receptor"/>
    <property type="match status" value="1"/>
</dbReference>
<reference evidence="16 17" key="1">
    <citation type="journal article" date="2023" name="bioRxiv">
        <title>Genome report: Whole genome sequence and annotation of Penstemon davidsonii.</title>
        <authorList>
            <person name="Ostevik K.L."/>
            <person name="Alabady M."/>
            <person name="Zhang M."/>
            <person name="Rausher M.D."/>
        </authorList>
    </citation>
    <scope>NUCLEOTIDE SEQUENCE [LARGE SCALE GENOMIC DNA]</scope>
    <source>
        <strain evidence="16">DNT005</strain>
        <tissue evidence="16">Whole leaf</tissue>
    </source>
</reference>